<dbReference type="Pfam" id="PF05437">
    <property type="entry name" value="AzlD"/>
    <property type="match status" value="1"/>
</dbReference>
<feature type="transmembrane region" description="Helical" evidence="1">
    <location>
        <begin position="45"/>
        <end position="62"/>
    </location>
</feature>
<dbReference type="STRING" id="28034.BFX07_09145"/>
<dbReference type="RefSeq" id="WP_084661596.1">
    <property type="nucleotide sequence ID" value="NZ_FWWY01000001.1"/>
</dbReference>
<proteinExistence type="predicted"/>
<name>A0A1W1WGG5_SULTA</name>
<evidence type="ECO:0000256" key="1">
    <source>
        <dbReference type="SAM" id="Phobius"/>
    </source>
</evidence>
<dbReference type="EMBL" id="FWWY01000001">
    <property type="protein sequence ID" value="SMC05384.1"/>
    <property type="molecule type" value="Genomic_DNA"/>
</dbReference>
<keyword evidence="1" id="KW-0472">Membrane</keyword>
<accession>A0A1W1WGG5</accession>
<sequence length="112" mass="13256">MSMVRQWMEILVLSAWGTWLERIVPWIFMMKLGSRLEKYSQYSQMWVSNFVPIVVMGLWLQSFYGHHLLLHLEWLHIAIASMLTIVVAWWSNSLAASVVSGMFVYWLSSFIR</sequence>
<keyword evidence="3" id="KW-1185">Reference proteome</keyword>
<keyword evidence="1" id="KW-1133">Transmembrane helix</keyword>
<dbReference type="OrthoDB" id="2086640at2"/>
<organism evidence="2 3">
    <name type="scientific">Sulfobacillus thermosulfidooxidans (strain DSM 9293 / VKM B-1269 / AT-1)</name>
    <dbReference type="NCBI Taxonomy" id="929705"/>
    <lineage>
        <taxon>Bacteria</taxon>
        <taxon>Bacillati</taxon>
        <taxon>Bacillota</taxon>
        <taxon>Clostridia</taxon>
        <taxon>Eubacteriales</taxon>
        <taxon>Clostridiales Family XVII. Incertae Sedis</taxon>
        <taxon>Sulfobacillus</taxon>
    </lineage>
</organism>
<dbReference type="Proteomes" id="UP000192660">
    <property type="component" value="Unassembled WGS sequence"/>
</dbReference>
<evidence type="ECO:0000313" key="2">
    <source>
        <dbReference type="EMBL" id="SMC05384.1"/>
    </source>
</evidence>
<dbReference type="InterPro" id="IPR008407">
    <property type="entry name" value="Brnchd-chn_aa_trnsp_AzlD"/>
</dbReference>
<evidence type="ECO:0000313" key="3">
    <source>
        <dbReference type="Proteomes" id="UP000192660"/>
    </source>
</evidence>
<feature type="transmembrane region" description="Helical" evidence="1">
    <location>
        <begin position="74"/>
        <end position="107"/>
    </location>
</feature>
<protein>
    <submittedName>
        <fullName evidence="2">Branched-chain amino acid transport protein (AzlD)</fullName>
    </submittedName>
</protein>
<reference evidence="3" key="1">
    <citation type="submission" date="2017-04" db="EMBL/GenBank/DDBJ databases">
        <authorList>
            <person name="Varghese N."/>
            <person name="Submissions S."/>
        </authorList>
    </citation>
    <scope>NUCLEOTIDE SEQUENCE [LARGE SCALE GENOMIC DNA]</scope>
    <source>
        <strain evidence="3">DSM 9293</strain>
    </source>
</reference>
<gene>
    <name evidence="2" type="ORF">SAMN00768000_2215</name>
</gene>
<dbReference type="AlphaFoldDB" id="A0A1W1WGG5"/>
<keyword evidence="1" id="KW-0812">Transmembrane</keyword>